<comment type="similarity">
    <text evidence="3 16">Belongs to the dihydroorotate dehydrogenase family. Type 2 subfamily.</text>
</comment>
<dbReference type="InterPro" id="IPR001295">
    <property type="entry name" value="Dihydroorotate_DH_CS"/>
</dbReference>
<dbReference type="CDD" id="cd04738">
    <property type="entry name" value="DHOD_2_like"/>
    <property type="match status" value="1"/>
</dbReference>
<dbReference type="WBParaSite" id="ACRNAN_scaffold1620.g18816.t1">
    <property type="protein sequence ID" value="ACRNAN_scaffold1620.g18816.t1"/>
    <property type="gene ID" value="ACRNAN_scaffold1620.g18816"/>
</dbReference>
<keyword evidence="6 16" id="KW-0285">Flavoprotein</keyword>
<dbReference type="GO" id="GO:0006207">
    <property type="term" value="P:'de novo' pyrimidine nucleobase biosynthetic process"/>
    <property type="evidence" value="ECO:0007669"/>
    <property type="project" value="InterPro"/>
</dbReference>
<comment type="pathway">
    <text evidence="2 16">Pyrimidine metabolism; UMP biosynthesis via de novo pathway; orotate from (S)-dihydroorotate (quinone route): step 1/1.</text>
</comment>
<dbReference type="NCBIfam" id="NF003652">
    <property type="entry name" value="PRK05286.2-5"/>
    <property type="match status" value="1"/>
</dbReference>
<evidence type="ECO:0000256" key="4">
    <source>
        <dbReference type="ARBA" id="ARBA00012791"/>
    </source>
</evidence>
<evidence type="ECO:0000256" key="5">
    <source>
        <dbReference type="ARBA" id="ARBA00017599"/>
    </source>
</evidence>
<evidence type="ECO:0000256" key="12">
    <source>
        <dbReference type="ARBA" id="ARBA00023002"/>
    </source>
</evidence>
<dbReference type="PROSITE" id="PS00912">
    <property type="entry name" value="DHODEHASE_2"/>
    <property type="match status" value="1"/>
</dbReference>
<evidence type="ECO:0000313" key="19">
    <source>
        <dbReference type="WBParaSite" id="ACRNAN_scaffold1620.g18816.t1"/>
    </source>
</evidence>
<name>A0A914CY60_9BILA</name>
<evidence type="ECO:0000256" key="1">
    <source>
        <dbReference type="ARBA" id="ARBA00004434"/>
    </source>
</evidence>
<dbReference type="NCBIfam" id="NF003645">
    <property type="entry name" value="PRK05286.1-2"/>
    <property type="match status" value="1"/>
</dbReference>
<dbReference type="PANTHER" id="PTHR48109:SF4">
    <property type="entry name" value="DIHYDROOROTATE DEHYDROGENASE (QUINONE), MITOCHONDRIAL"/>
    <property type="match status" value="1"/>
</dbReference>
<dbReference type="SUPFAM" id="SSF51395">
    <property type="entry name" value="FMN-linked oxidoreductases"/>
    <property type="match status" value="1"/>
</dbReference>
<organism evidence="18 19">
    <name type="scientific">Acrobeloides nanus</name>
    <dbReference type="NCBI Taxonomy" id="290746"/>
    <lineage>
        <taxon>Eukaryota</taxon>
        <taxon>Metazoa</taxon>
        <taxon>Ecdysozoa</taxon>
        <taxon>Nematoda</taxon>
        <taxon>Chromadorea</taxon>
        <taxon>Rhabditida</taxon>
        <taxon>Tylenchina</taxon>
        <taxon>Cephalobomorpha</taxon>
        <taxon>Cephaloboidea</taxon>
        <taxon>Cephalobidae</taxon>
        <taxon>Acrobeloides</taxon>
    </lineage>
</organism>
<evidence type="ECO:0000256" key="15">
    <source>
        <dbReference type="ARBA" id="ARBA00048639"/>
    </source>
</evidence>
<dbReference type="PANTHER" id="PTHR48109">
    <property type="entry name" value="DIHYDROOROTATE DEHYDROGENASE (QUINONE), MITOCHONDRIAL-RELATED"/>
    <property type="match status" value="1"/>
</dbReference>
<dbReference type="InterPro" id="IPR005719">
    <property type="entry name" value="Dihydroorotate_DH_2"/>
</dbReference>
<dbReference type="GO" id="GO:0005743">
    <property type="term" value="C:mitochondrial inner membrane"/>
    <property type="evidence" value="ECO:0007669"/>
    <property type="project" value="UniProtKB-SubCell"/>
</dbReference>
<evidence type="ECO:0000256" key="3">
    <source>
        <dbReference type="ARBA" id="ARBA00005359"/>
    </source>
</evidence>
<keyword evidence="9 16" id="KW-0999">Mitochondrion inner membrane</keyword>
<evidence type="ECO:0000256" key="9">
    <source>
        <dbReference type="ARBA" id="ARBA00022792"/>
    </source>
</evidence>
<evidence type="ECO:0000256" key="16">
    <source>
        <dbReference type="RuleBase" id="RU361255"/>
    </source>
</evidence>
<evidence type="ECO:0000256" key="8">
    <source>
        <dbReference type="ARBA" id="ARBA00022692"/>
    </source>
</evidence>
<comment type="cofactor">
    <cofactor evidence="16">
        <name>FMN</name>
        <dbReference type="ChEBI" id="CHEBI:58210"/>
    </cofactor>
    <text evidence="16">Binds 1 FMN per subunit.</text>
</comment>
<dbReference type="GO" id="GO:0106430">
    <property type="term" value="F:dihydroorotate dehydrogenase (quinone) activity"/>
    <property type="evidence" value="ECO:0007669"/>
    <property type="project" value="UniProtKB-EC"/>
</dbReference>
<comment type="catalytic activity">
    <reaction evidence="15 16">
        <text>(S)-dihydroorotate + a quinone = orotate + a quinol</text>
        <dbReference type="Rhea" id="RHEA:30187"/>
        <dbReference type="ChEBI" id="CHEBI:24646"/>
        <dbReference type="ChEBI" id="CHEBI:30839"/>
        <dbReference type="ChEBI" id="CHEBI:30864"/>
        <dbReference type="ChEBI" id="CHEBI:132124"/>
        <dbReference type="EC" id="1.3.5.2"/>
    </reaction>
</comment>
<dbReference type="GO" id="GO:0009220">
    <property type="term" value="P:pyrimidine ribonucleotide biosynthetic process"/>
    <property type="evidence" value="ECO:0007669"/>
    <property type="project" value="TreeGrafter"/>
</dbReference>
<dbReference type="NCBIfam" id="TIGR01036">
    <property type="entry name" value="pyrD_sub2"/>
    <property type="match status" value="1"/>
</dbReference>
<dbReference type="Proteomes" id="UP000887540">
    <property type="component" value="Unplaced"/>
</dbReference>
<dbReference type="InterPro" id="IPR050074">
    <property type="entry name" value="DHO_dehydrogenase"/>
</dbReference>
<dbReference type="EC" id="1.3.5.2" evidence="4 16"/>
<keyword evidence="11" id="KW-1133">Transmembrane helix</keyword>
<evidence type="ECO:0000256" key="10">
    <source>
        <dbReference type="ARBA" id="ARBA00022946"/>
    </source>
</evidence>
<dbReference type="InterPro" id="IPR013785">
    <property type="entry name" value="Aldolase_TIM"/>
</dbReference>
<keyword evidence="18" id="KW-1185">Reference proteome</keyword>
<evidence type="ECO:0000256" key="2">
    <source>
        <dbReference type="ARBA" id="ARBA00005161"/>
    </source>
</evidence>
<keyword evidence="8" id="KW-0812">Transmembrane</keyword>
<dbReference type="AlphaFoldDB" id="A0A914CY60"/>
<keyword evidence="14" id="KW-0472">Membrane</keyword>
<dbReference type="FunFam" id="3.20.20.70:FF:000066">
    <property type="entry name" value="Dihydroorotate dehydrogenase (quinone), mitochondrial"/>
    <property type="match status" value="1"/>
</dbReference>
<keyword evidence="7 16" id="KW-0288">FMN</keyword>
<evidence type="ECO:0000256" key="14">
    <source>
        <dbReference type="ARBA" id="ARBA00023136"/>
    </source>
</evidence>
<protein>
    <recommendedName>
        <fullName evidence="5 16">Dihydroorotate dehydrogenase (quinone), mitochondrial</fullName>
        <shortName evidence="16">DHOdehase</shortName>
        <ecNumber evidence="4 16">1.3.5.2</ecNumber>
    </recommendedName>
</protein>
<dbReference type="PROSITE" id="PS00911">
    <property type="entry name" value="DHODEHASE_1"/>
    <property type="match status" value="1"/>
</dbReference>
<evidence type="ECO:0000256" key="11">
    <source>
        <dbReference type="ARBA" id="ARBA00022989"/>
    </source>
</evidence>
<keyword evidence="10" id="KW-0809">Transit peptide</keyword>
<keyword evidence="12 16" id="KW-0560">Oxidoreductase</keyword>
<feature type="domain" description="Dihydroorotate dehydrogenase catalytic" evidence="17">
    <location>
        <begin position="81"/>
        <end position="378"/>
    </location>
</feature>
<comment type="subcellular location">
    <subcellularLocation>
        <location evidence="1 16">Mitochondrion inner membrane</location>
        <topology evidence="1 16">Single-pass membrane protein</topology>
    </subcellularLocation>
</comment>
<sequence length="398" mass="43456">MYSKFPPGYIARSTVKILIGGTSFFALLETFTGNEKFHKEQILPLVHRYVDAETAHKWGVRLAKSGLLAYYSNNQKEYPELKTNVFGRTFKNPIGIAAGFDKDGEAIDGLRASGLGFVEIGSVTPLPQDGNQRPRVFRLLEDKGVINRYGFNSAGGGVVSDRAKQAYRHDADVMFGVNLGKNKNTVKAELDYEIGANYFGNFCDYLVVNVSSPNTPGLRSLQSKEHLIKLLTTVRASIDRIDPARTKPKLLLKIAPDLNDDELKDIAKVVMDKRYGVDGLIISNTTISRPASLTSANKSESGGLSGAPLKQLNTQKIHQVYKLTGGQVPIIGCGGIFSGTDAYEKIRAGASLVQLYTGIVYEGFPIIGKVKRELVECLQKDGLTNVSEAVGADHRPKK</sequence>
<evidence type="ECO:0000256" key="13">
    <source>
        <dbReference type="ARBA" id="ARBA00023128"/>
    </source>
</evidence>
<dbReference type="Pfam" id="PF01180">
    <property type="entry name" value="DHO_dh"/>
    <property type="match status" value="1"/>
</dbReference>
<proteinExistence type="inferred from homology"/>
<keyword evidence="13 16" id="KW-0496">Mitochondrion</keyword>
<dbReference type="InterPro" id="IPR005720">
    <property type="entry name" value="Dihydroorotate_DH_cat"/>
</dbReference>
<reference evidence="19" key="1">
    <citation type="submission" date="2022-11" db="UniProtKB">
        <authorList>
            <consortium name="WormBaseParasite"/>
        </authorList>
    </citation>
    <scope>IDENTIFICATION</scope>
</reference>
<evidence type="ECO:0000256" key="7">
    <source>
        <dbReference type="ARBA" id="ARBA00022643"/>
    </source>
</evidence>
<evidence type="ECO:0000256" key="6">
    <source>
        <dbReference type="ARBA" id="ARBA00022630"/>
    </source>
</evidence>
<evidence type="ECO:0000259" key="17">
    <source>
        <dbReference type="Pfam" id="PF01180"/>
    </source>
</evidence>
<evidence type="ECO:0000313" key="18">
    <source>
        <dbReference type="Proteomes" id="UP000887540"/>
    </source>
</evidence>
<dbReference type="Gene3D" id="3.20.20.70">
    <property type="entry name" value="Aldolase class I"/>
    <property type="match status" value="1"/>
</dbReference>
<accession>A0A914CY60</accession>